<sequence>MIEVHLYGELRRYAGKTDPREEAVLRIPYREGLTVADLLREIGIDPEREVSNIFINGRYDYHARSRLLRDGDRLGVFPRNMGMLYC</sequence>
<dbReference type="RefSeq" id="WP_088569977.1">
    <property type="nucleotide sequence ID" value="NZ_FYEK01000003.1"/>
</dbReference>
<dbReference type="OrthoDB" id="7860782at2"/>
<dbReference type="SUPFAM" id="SSF54285">
    <property type="entry name" value="MoaD/ThiS"/>
    <property type="match status" value="1"/>
</dbReference>
<dbReference type="Gene3D" id="3.10.20.30">
    <property type="match status" value="1"/>
</dbReference>
<dbReference type="AlphaFoldDB" id="A0A212PX92"/>
<dbReference type="EMBL" id="FYEK01000003">
    <property type="protein sequence ID" value="SNB51661.1"/>
    <property type="molecule type" value="Genomic_DNA"/>
</dbReference>
<dbReference type="InterPro" id="IPR016155">
    <property type="entry name" value="Mopterin_synth/thiamin_S_b"/>
</dbReference>
<reference evidence="3" key="1">
    <citation type="submission" date="2017-06" db="EMBL/GenBank/DDBJ databases">
        <authorList>
            <person name="Varghese N."/>
            <person name="Submissions S."/>
        </authorList>
    </citation>
    <scope>NUCLEOTIDE SEQUENCE [LARGE SCALE GENOMIC DNA]</scope>
    <source>
        <strain evidence="3">JAD2</strain>
    </source>
</reference>
<gene>
    <name evidence="2" type="ORF">SAMN02746019_00021880</name>
</gene>
<evidence type="ECO:0000259" key="1">
    <source>
        <dbReference type="Pfam" id="PF14451"/>
    </source>
</evidence>
<name>A0A212PX92_9CHLR</name>
<dbReference type="InParanoid" id="A0A212PX92"/>
<evidence type="ECO:0000313" key="2">
    <source>
        <dbReference type="EMBL" id="SNB51661.1"/>
    </source>
</evidence>
<dbReference type="InterPro" id="IPR027798">
    <property type="entry name" value="Ub_Mut7C"/>
</dbReference>
<organism evidence="2 3">
    <name type="scientific">Thermoflexus hugenholtzii JAD2</name>
    <dbReference type="NCBI Taxonomy" id="877466"/>
    <lineage>
        <taxon>Bacteria</taxon>
        <taxon>Bacillati</taxon>
        <taxon>Chloroflexota</taxon>
        <taxon>Thermoflexia</taxon>
        <taxon>Thermoflexales</taxon>
        <taxon>Thermoflexaceae</taxon>
        <taxon>Thermoflexus</taxon>
    </lineage>
</organism>
<protein>
    <submittedName>
        <fullName evidence="2">ThiS family protein</fullName>
    </submittedName>
</protein>
<evidence type="ECO:0000313" key="3">
    <source>
        <dbReference type="Proteomes" id="UP000197025"/>
    </source>
</evidence>
<proteinExistence type="predicted"/>
<accession>A0A212PX92</accession>
<feature type="domain" description="Ubiquitin Mut7-C" evidence="1">
    <location>
        <begin position="2"/>
        <end position="80"/>
    </location>
</feature>
<dbReference type="InterPro" id="IPR012675">
    <property type="entry name" value="Beta-grasp_dom_sf"/>
</dbReference>
<dbReference type="CDD" id="cd17040">
    <property type="entry name" value="Ubl_MoaD_like"/>
    <property type="match status" value="1"/>
</dbReference>
<dbReference type="Pfam" id="PF14451">
    <property type="entry name" value="Ub-Mut7C"/>
    <property type="match status" value="1"/>
</dbReference>
<keyword evidence="3" id="KW-1185">Reference proteome</keyword>
<dbReference type="Proteomes" id="UP000197025">
    <property type="component" value="Unassembled WGS sequence"/>
</dbReference>